<dbReference type="SUPFAM" id="SSF88946">
    <property type="entry name" value="Sigma2 domain of RNA polymerase sigma factors"/>
    <property type="match status" value="1"/>
</dbReference>
<dbReference type="InterPro" id="IPR039425">
    <property type="entry name" value="RNA_pol_sigma-70-like"/>
</dbReference>
<evidence type="ECO:0000259" key="7">
    <source>
        <dbReference type="Pfam" id="PF08281"/>
    </source>
</evidence>
<dbReference type="PANTHER" id="PTHR43133:SF8">
    <property type="entry name" value="RNA POLYMERASE SIGMA FACTOR HI_1459-RELATED"/>
    <property type="match status" value="1"/>
</dbReference>
<sequence length="204" mass="23434">MGWKWMARLAVLGRPQMAGMTQADSRLLLLQYQQQPDPALLQQLFLRYADALYHFLLKQSDAEMAQDLSQQAWIQLMLHAGSYQGQSSVKTWLFSFGRNLLIDEWRRQRPQAEPELLEQLPDPAAKPLQQLLQAEQLADLGQAIQRLPAVQREALLLQLEDFSLAQISEITGAGAETVKTRLRYARQQLQHWLTPAEEESNDDR</sequence>
<evidence type="ECO:0000313" key="8">
    <source>
        <dbReference type="EMBL" id="MFC0050336.1"/>
    </source>
</evidence>
<dbReference type="InterPro" id="IPR007627">
    <property type="entry name" value="RNA_pol_sigma70_r2"/>
</dbReference>
<dbReference type="InterPro" id="IPR014284">
    <property type="entry name" value="RNA_pol_sigma-70_dom"/>
</dbReference>
<dbReference type="Proteomes" id="UP001589813">
    <property type="component" value="Unassembled WGS sequence"/>
</dbReference>
<dbReference type="RefSeq" id="WP_377247927.1">
    <property type="nucleotide sequence ID" value="NZ_JBHLXP010000005.1"/>
</dbReference>
<dbReference type="Gene3D" id="1.10.1740.10">
    <property type="match status" value="1"/>
</dbReference>
<name>A0ABV6BHJ6_9GAMM</name>
<dbReference type="InterPro" id="IPR013249">
    <property type="entry name" value="RNA_pol_sigma70_r4_t2"/>
</dbReference>
<dbReference type="PANTHER" id="PTHR43133">
    <property type="entry name" value="RNA POLYMERASE ECF-TYPE SIGMA FACTO"/>
    <property type="match status" value="1"/>
</dbReference>
<keyword evidence="2" id="KW-0805">Transcription regulation</keyword>
<keyword evidence="4" id="KW-0238">DNA-binding</keyword>
<proteinExistence type="inferred from homology"/>
<dbReference type="SUPFAM" id="SSF88659">
    <property type="entry name" value="Sigma3 and sigma4 domains of RNA polymerase sigma factors"/>
    <property type="match status" value="1"/>
</dbReference>
<dbReference type="Pfam" id="PF08281">
    <property type="entry name" value="Sigma70_r4_2"/>
    <property type="match status" value="1"/>
</dbReference>
<dbReference type="InterPro" id="IPR013325">
    <property type="entry name" value="RNA_pol_sigma_r2"/>
</dbReference>
<evidence type="ECO:0000256" key="2">
    <source>
        <dbReference type="ARBA" id="ARBA00023015"/>
    </source>
</evidence>
<reference evidence="8 9" key="1">
    <citation type="submission" date="2024-09" db="EMBL/GenBank/DDBJ databases">
        <authorList>
            <person name="Sun Q."/>
            <person name="Mori K."/>
        </authorList>
    </citation>
    <scope>NUCLEOTIDE SEQUENCE [LARGE SCALE GENOMIC DNA]</scope>
    <source>
        <strain evidence="8 9">KCTC 23315</strain>
    </source>
</reference>
<dbReference type="Gene3D" id="1.10.10.10">
    <property type="entry name" value="Winged helix-like DNA-binding domain superfamily/Winged helix DNA-binding domain"/>
    <property type="match status" value="1"/>
</dbReference>
<comment type="similarity">
    <text evidence="1">Belongs to the sigma-70 factor family. ECF subfamily.</text>
</comment>
<evidence type="ECO:0000259" key="6">
    <source>
        <dbReference type="Pfam" id="PF04542"/>
    </source>
</evidence>
<evidence type="ECO:0000256" key="4">
    <source>
        <dbReference type="ARBA" id="ARBA00023125"/>
    </source>
</evidence>
<keyword evidence="3" id="KW-0731">Sigma factor</keyword>
<dbReference type="Pfam" id="PF04542">
    <property type="entry name" value="Sigma70_r2"/>
    <property type="match status" value="1"/>
</dbReference>
<dbReference type="EMBL" id="JBHLXP010000005">
    <property type="protein sequence ID" value="MFC0050336.1"/>
    <property type="molecule type" value="Genomic_DNA"/>
</dbReference>
<evidence type="ECO:0000313" key="9">
    <source>
        <dbReference type="Proteomes" id="UP001589813"/>
    </source>
</evidence>
<comment type="caution">
    <text evidence="8">The sequence shown here is derived from an EMBL/GenBank/DDBJ whole genome shotgun (WGS) entry which is preliminary data.</text>
</comment>
<feature type="domain" description="RNA polymerase sigma factor 70 region 4 type 2" evidence="7">
    <location>
        <begin position="139"/>
        <end position="189"/>
    </location>
</feature>
<keyword evidence="9" id="KW-1185">Reference proteome</keyword>
<dbReference type="InterPro" id="IPR013324">
    <property type="entry name" value="RNA_pol_sigma_r3/r4-like"/>
</dbReference>
<evidence type="ECO:0000256" key="1">
    <source>
        <dbReference type="ARBA" id="ARBA00010641"/>
    </source>
</evidence>
<feature type="domain" description="RNA polymerase sigma-70 region 2" evidence="6">
    <location>
        <begin position="44"/>
        <end position="109"/>
    </location>
</feature>
<evidence type="ECO:0000256" key="5">
    <source>
        <dbReference type="ARBA" id="ARBA00023163"/>
    </source>
</evidence>
<protein>
    <submittedName>
        <fullName evidence="8">RNA polymerase sigma factor</fullName>
    </submittedName>
</protein>
<dbReference type="InterPro" id="IPR036388">
    <property type="entry name" value="WH-like_DNA-bd_sf"/>
</dbReference>
<dbReference type="NCBIfam" id="TIGR02937">
    <property type="entry name" value="sigma70-ECF"/>
    <property type="match status" value="1"/>
</dbReference>
<evidence type="ECO:0000256" key="3">
    <source>
        <dbReference type="ARBA" id="ARBA00023082"/>
    </source>
</evidence>
<organism evidence="8 9">
    <name type="scientific">Rheinheimera tilapiae</name>
    <dbReference type="NCBI Taxonomy" id="875043"/>
    <lineage>
        <taxon>Bacteria</taxon>
        <taxon>Pseudomonadati</taxon>
        <taxon>Pseudomonadota</taxon>
        <taxon>Gammaproteobacteria</taxon>
        <taxon>Chromatiales</taxon>
        <taxon>Chromatiaceae</taxon>
        <taxon>Rheinheimera</taxon>
    </lineage>
</organism>
<keyword evidence="5" id="KW-0804">Transcription</keyword>
<gene>
    <name evidence="8" type="ORF">ACFFJP_18715</name>
</gene>
<dbReference type="CDD" id="cd06171">
    <property type="entry name" value="Sigma70_r4"/>
    <property type="match status" value="1"/>
</dbReference>
<accession>A0ABV6BHJ6</accession>